<reference evidence="1 2" key="1">
    <citation type="submission" date="2016-12" db="EMBL/GenBank/DDBJ databases">
        <authorList>
            <person name="Song W.-J."/>
            <person name="Kurnit D.M."/>
        </authorList>
    </citation>
    <scope>NUCLEOTIDE SEQUENCE [LARGE SCALE GENOMIC DNA]</scope>
    <source>
        <strain evidence="1 2">PCL1601</strain>
    </source>
</reference>
<accession>A0A1Q8EPQ4</accession>
<proteinExistence type="predicted"/>
<protein>
    <submittedName>
        <fullName evidence="1">Uncharacterized protein</fullName>
    </submittedName>
</protein>
<comment type="caution">
    <text evidence="1">The sequence shown here is derived from an EMBL/GenBank/DDBJ whole genome shotgun (WGS) entry which is preliminary data.</text>
</comment>
<sequence>MTDRIERLEAQVNALAQGWLRLAAALEVQGLVSPDGIDHALLSVRWPGQPIEAEATKTLTWLCDQLAEARCARRSAAPQAPSGWYGTAVK</sequence>
<dbReference type="Proteomes" id="UP000185578">
    <property type="component" value="Unassembled WGS sequence"/>
</dbReference>
<gene>
    <name evidence="1" type="ORF">BTN82_15015</name>
</gene>
<dbReference type="AlphaFoldDB" id="A0A1Q8EPQ4"/>
<evidence type="ECO:0000313" key="1">
    <source>
        <dbReference type="EMBL" id="OLF53777.1"/>
    </source>
</evidence>
<name>A0A1Q8EPQ4_9PSED</name>
<organism evidence="1 2">
    <name type="scientific">Pseudomonas chlororaphis</name>
    <dbReference type="NCBI Taxonomy" id="587753"/>
    <lineage>
        <taxon>Bacteria</taxon>
        <taxon>Pseudomonadati</taxon>
        <taxon>Pseudomonadota</taxon>
        <taxon>Gammaproteobacteria</taxon>
        <taxon>Pseudomonadales</taxon>
        <taxon>Pseudomonadaceae</taxon>
        <taxon>Pseudomonas</taxon>
    </lineage>
</organism>
<dbReference type="EMBL" id="MSCT01000011">
    <property type="protein sequence ID" value="OLF53777.1"/>
    <property type="molecule type" value="Genomic_DNA"/>
</dbReference>
<evidence type="ECO:0000313" key="2">
    <source>
        <dbReference type="Proteomes" id="UP000185578"/>
    </source>
</evidence>